<accession>A0A967AQS7</accession>
<comment type="function">
    <text evidence="6">Catalyzes the conversion of L-arabinose to L-ribulose.</text>
</comment>
<comment type="caution">
    <text evidence="10">The sequence shown here is derived from an EMBL/GenBank/DDBJ whole genome shotgun (WGS) entry which is preliminary data.</text>
</comment>
<evidence type="ECO:0000256" key="1">
    <source>
        <dbReference type="ARBA" id="ARBA00022723"/>
    </source>
</evidence>
<keyword evidence="2 6" id="KW-0054">Arabinose catabolism</keyword>
<gene>
    <name evidence="6 10" type="primary">araA</name>
    <name evidence="10" type="ORF">FK220_003965</name>
</gene>
<reference evidence="10" key="1">
    <citation type="submission" date="2019-07" db="EMBL/GenBank/DDBJ databases">
        <authorList>
            <person name="De-Chao Zhang Q."/>
        </authorList>
    </citation>
    <scope>NUCLEOTIDE SEQUENCE</scope>
    <source>
        <strain evidence="10">TP-CH-4</strain>
    </source>
</reference>
<dbReference type="Pfam" id="PF24856">
    <property type="entry name" value="AraA_central"/>
    <property type="match status" value="1"/>
</dbReference>
<dbReference type="InterPro" id="IPR055390">
    <property type="entry name" value="AraA_central"/>
</dbReference>
<evidence type="ECO:0000256" key="6">
    <source>
        <dbReference type="HAMAP-Rule" id="MF_00519"/>
    </source>
</evidence>
<dbReference type="PANTHER" id="PTHR38464:SF1">
    <property type="entry name" value="L-ARABINOSE ISOMERASE"/>
    <property type="match status" value="1"/>
</dbReference>
<feature type="binding site" evidence="6">
    <location>
        <position position="350"/>
    </location>
    <ligand>
        <name>Mn(2+)</name>
        <dbReference type="ChEBI" id="CHEBI:29035"/>
    </ligand>
</feature>
<proteinExistence type="inferred from homology"/>
<dbReference type="Pfam" id="PF11762">
    <property type="entry name" value="Arabinose_Iso_C"/>
    <property type="match status" value="1"/>
</dbReference>
<comment type="pathway">
    <text evidence="6">Carbohydrate degradation; L-arabinose degradation via L-ribulose; D-xylulose 5-phosphate from L-arabinose (bacterial route): step 1/3.</text>
</comment>
<dbReference type="RefSeq" id="WP_152572971.1">
    <property type="nucleotide sequence ID" value="NZ_VIKU02000001.1"/>
</dbReference>
<evidence type="ECO:0000259" key="9">
    <source>
        <dbReference type="Pfam" id="PF24856"/>
    </source>
</evidence>
<dbReference type="Proteomes" id="UP000707206">
    <property type="component" value="Unassembled WGS sequence"/>
</dbReference>
<protein>
    <recommendedName>
        <fullName evidence="6">L-arabinose isomerase</fullName>
        <ecNumber evidence="6">5.3.1.4</ecNumber>
    </recommendedName>
</protein>
<keyword evidence="1 6" id="KW-0479">Metal-binding</keyword>
<feature type="binding site" evidence="6">
    <location>
        <position position="306"/>
    </location>
    <ligand>
        <name>Mn(2+)</name>
        <dbReference type="ChEBI" id="CHEBI:29035"/>
    </ligand>
</feature>
<feature type="domain" description="L-arabinose isomerase C-terminal" evidence="8">
    <location>
        <begin position="328"/>
        <end position="471"/>
    </location>
</feature>
<dbReference type="AlphaFoldDB" id="A0A967AQS7"/>
<comment type="cofactor">
    <cofactor evidence="6">
        <name>Mn(2+)</name>
        <dbReference type="ChEBI" id="CHEBI:29035"/>
    </cofactor>
    <text evidence="6">Binds 1 Mn(2+) ion per subunit.</text>
</comment>
<dbReference type="Gene3D" id="3.40.50.10940">
    <property type="match status" value="1"/>
</dbReference>
<keyword evidence="5 6" id="KW-0119">Carbohydrate metabolism</keyword>
<comment type="similarity">
    <text evidence="6">Belongs to the arabinose isomerase family.</text>
</comment>
<dbReference type="InterPro" id="IPR003762">
    <property type="entry name" value="Lara_isomerase"/>
</dbReference>
<dbReference type="GO" id="GO:0008733">
    <property type="term" value="F:L-arabinose isomerase activity"/>
    <property type="evidence" value="ECO:0007669"/>
    <property type="project" value="UniProtKB-UniRule"/>
</dbReference>
<evidence type="ECO:0000313" key="11">
    <source>
        <dbReference type="Proteomes" id="UP000707206"/>
    </source>
</evidence>
<evidence type="ECO:0000256" key="2">
    <source>
        <dbReference type="ARBA" id="ARBA00022935"/>
    </source>
</evidence>
<feature type="domain" description="L-arabinose isomerase central" evidence="9">
    <location>
        <begin position="177"/>
        <end position="324"/>
    </location>
</feature>
<dbReference type="SUPFAM" id="SSF53743">
    <property type="entry name" value="FucI/AraA N-terminal and middle domains"/>
    <property type="match status" value="1"/>
</dbReference>
<evidence type="ECO:0000256" key="3">
    <source>
        <dbReference type="ARBA" id="ARBA00023211"/>
    </source>
</evidence>
<dbReference type="EC" id="5.3.1.4" evidence="6"/>
<dbReference type="InterPro" id="IPR024664">
    <property type="entry name" value="Ara_Isoase_C"/>
</dbReference>
<dbReference type="EMBL" id="VIKU02000001">
    <property type="protein sequence ID" value="NHF58479.1"/>
    <property type="molecule type" value="Genomic_DNA"/>
</dbReference>
<organism evidence="10 11">
    <name type="scientific">Pelagihabitans pacificus</name>
    <dbReference type="NCBI Taxonomy" id="2696054"/>
    <lineage>
        <taxon>Bacteria</taxon>
        <taxon>Pseudomonadati</taxon>
        <taxon>Bacteroidota</taxon>
        <taxon>Flavobacteriia</taxon>
        <taxon>Flavobacteriales</taxon>
        <taxon>Flavobacteriaceae</taxon>
        <taxon>Pelagihabitans</taxon>
    </lineage>
</organism>
<dbReference type="InterPro" id="IPR009015">
    <property type="entry name" value="Fucose_isomerase_N/cen_sf"/>
</dbReference>
<evidence type="ECO:0000259" key="7">
    <source>
        <dbReference type="Pfam" id="PF02610"/>
    </source>
</evidence>
<dbReference type="GO" id="GO:0019569">
    <property type="term" value="P:L-arabinose catabolic process to D-xylulose 5-phosphate"/>
    <property type="evidence" value="ECO:0007669"/>
    <property type="project" value="UniProtKB-UniRule"/>
</dbReference>
<evidence type="ECO:0000256" key="5">
    <source>
        <dbReference type="ARBA" id="ARBA00023277"/>
    </source>
</evidence>
<feature type="domain" description="L-arabinose isomerase N-terminal" evidence="7">
    <location>
        <begin position="7"/>
        <end position="174"/>
    </location>
</feature>
<dbReference type="GO" id="GO:0030145">
    <property type="term" value="F:manganese ion binding"/>
    <property type="evidence" value="ECO:0007669"/>
    <property type="project" value="UniProtKB-UniRule"/>
</dbReference>
<dbReference type="CDD" id="cd03557">
    <property type="entry name" value="L-arabinose_isomerase"/>
    <property type="match status" value="1"/>
</dbReference>
<feature type="binding site" evidence="6">
    <location>
        <position position="449"/>
    </location>
    <ligand>
        <name>Mn(2+)</name>
        <dbReference type="ChEBI" id="CHEBI:29035"/>
    </ligand>
</feature>
<feature type="binding site" evidence="6">
    <location>
        <position position="333"/>
    </location>
    <ligand>
        <name>Mn(2+)</name>
        <dbReference type="ChEBI" id="CHEBI:29035"/>
    </ligand>
</feature>
<dbReference type="HAMAP" id="MF_00519">
    <property type="entry name" value="Arabinose_Isome"/>
    <property type="match status" value="1"/>
</dbReference>
<sequence>MIDLDKYEVWLVTGSQRLYGPETLRQVADHSQRIVSAYRSQNSISVQLVFKPVVKTADEILHLCKEANNHISCVGLIVWMHTFSPAKMWITGLKVLHKPFLHLHTQFNRDIPWDSIDMDFMNLNQSAHGGREFGFIVARMEIQRKVVVGHWENQMVIEQLDRWCRVACALADSQSMKIARIGDNMRQVAVTEGNKVSAQIQFGYEVNGYGLGDLVPFINRVTDKEIRRLIEEYNDSYALADSVKQGGERHRSLRDAAQIEIGLRAFLEEGGFTAFTNTFENLHGLKQLPGIATQRLMAQGYGFGAEGDWKTAALVRSMKVMAAGLKGGNSFMEDYTYHFEPDNSAVLGSHMLEICPSIASGTPKLEVHPLEIGGKENPARLVFNAGPGKAVNATMIDLGHRFRLLVNTVAALEIQNDMPKLPVARALWRPEPDLPTAVAAWILAGGAHHTCYSQNILAEQLEDFADMLNIEFLLIDDKTDLYRFKQELRWNNVTYGKL</sequence>
<comment type="catalytic activity">
    <reaction evidence="6">
        <text>beta-L-arabinopyranose = L-ribulose</text>
        <dbReference type="Rhea" id="RHEA:14821"/>
        <dbReference type="ChEBI" id="CHEBI:16880"/>
        <dbReference type="ChEBI" id="CHEBI:40886"/>
        <dbReference type="EC" id="5.3.1.4"/>
    </reaction>
</comment>
<reference evidence="10" key="2">
    <citation type="submission" date="2020-03" db="EMBL/GenBank/DDBJ databases">
        <title>Flavobacteriaceae bacterium strain TP-CH-4, a member of the family Flavobacteriaceae isolated from a deep-sea seamount.</title>
        <authorList>
            <person name="Zhang D.-C."/>
        </authorList>
    </citation>
    <scope>NUCLEOTIDE SEQUENCE</scope>
    <source>
        <strain evidence="10">TP-CH-4</strain>
    </source>
</reference>
<dbReference type="Pfam" id="PF02610">
    <property type="entry name" value="AraA_N"/>
    <property type="match status" value="1"/>
</dbReference>
<evidence type="ECO:0000313" key="10">
    <source>
        <dbReference type="EMBL" id="NHF58479.1"/>
    </source>
</evidence>
<dbReference type="NCBIfam" id="NF002795">
    <property type="entry name" value="PRK02929.1"/>
    <property type="match status" value="1"/>
</dbReference>
<keyword evidence="11" id="KW-1185">Reference proteome</keyword>
<keyword evidence="4 6" id="KW-0413">Isomerase</keyword>
<evidence type="ECO:0000256" key="4">
    <source>
        <dbReference type="ARBA" id="ARBA00023235"/>
    </source>
</evidence>
<dbReference type="PIRSF" id="PIRSF001478">
    <property type="entry name" value="L-ara_isomerase"/>
    <property type="match status" value="1"/>
</dbReference>
<dbReference type="PANTHER" id="PTHR38464">
    <property type="entry name" value="L-ARABINOSE ISOMERASE"/>
    <property type="match status" value="1"/>
</dbReference>
<dbReference type="InterPro" id="IPR004216">
    <property type="entry name" value="Fuc/Ara_isomerase_C"/>
</dbReference>
<evidence type="ECO:0000259" key="8">
    <source>
        <dbReference type="Pfam" id="PF11762"/>
    </source>
</evidence>
<dbReference type="InterPro" id="IPR055389">
    <property type="entry name" value="AraA_N"/>
</dbReference>
<dbReference type="GO" id="GO:0005829">
    <property type="term" value="C:cytosol"/>
    <property type="evidence" value="ECO:0007669"/>
    <property type="project" value="TreeGrafter"/>
</dbReference>
<name>A0A967AQS7_9FLAO</name>
<dbReference type="SUPFAM" id="SSF50443">
    <property type="entry name" value="FucI/AraA C-terminal domain-like"/>
    <property type="match status" value="1"/>
</dbReference>
<keyword evidence="3 6" id="KW-0464">Manganese</keyword>
<dbReference type="InterPro" id="IPR038583">
    <property type="entry name" value="AraA_N_sf"/>
</dbReference>